<evidence type="ECO:0000256" key="1">
    <source>
        <dbReference type="SAM" id="Phobius"/>
    </source>
</evidence>
<dbReference type="Proteomes" id="UP000001213">
    <property type="component" value="Chromosome"/>
</dbReference>
<keyword evidence="1" id="KW-0812">Transmembrane</keyword>
<sequence>MIRLDLRELSARGRRLAVLCFVFVIIGGTGIGIGTARVYSRANSTEAVELLPAFSTLHFERLADPARTLARDDRGRVVAIMTDGARTVVLAGRLRTFVEPETTAAIVASNARVLLLPRSWSAGGEGDTWFSTWYLAARETSVDLLEAATQYLTGADSDFDARGIEYRGDAHYPGVSATGERVPGDFNDYLGVAWTFSDGATRQAPPTRSRALSSAGLVRLVFGYRGGMPLSGHVRDPSGMAPTVDELFYGAGATIAPVTGAAVSDLGRLQPGDLLFFDTDPDATLDQVAIYLGVDQRSEHRFIMSRREADGPTMGDTGGRSVVDRGRFASALRAVKRI</sequence>
<dbReference type="KEGG" id="tpr:Tpau_0307"/>
<proteinExistence type="predicted"/>
<feature type="transmembrane region" description="Helical" evidence="1">
    <location>
        <begin position="16"/>
        <end position="39"/>
    </location>
</feature>
<evidence type="ECO:0008006" key="4">
    <source>
        <dbReference type="Google" id="ProtNLM"/>
    </source>
</evidence>
<protein>
    <recommendedName>
        <fullName evidence="4">NlpC/P60 domain-containing protein</fullName>
    </recommendedName>
</protein>
<dbReference type="eggNOG" id="COG0791">
    <property type="taxonomic scope" value="Bacteria"/>
</dbReference>
<reference evidence="2 3" key="2">
    <citation type="journal article" date="2011" name="Stand. Genomic Sci.">
        <title>Complete genome sequence of Tsukamurella paurometabola type strain (no. 33).</title>
        <authorList>
            <person name="Munk A.C."/>
            <person name="Lapidus A."/>
            <person name="Lucas S."/>
            <person name="Nolan M."/>
            <person name="Tice H."/>
            <person name="Cheng J.F."/>
            <person name="Del Rio T.G."/>
            <person name="Goodwin L."/>
            <person name="Pitluck S."/>
            <person name="Liolios K."/>
            <person name="Huntemann M."/>
            <person name="Ivanova N."/>
            <person name="Mavromatis K."/>
            <person name="Mikhailova N."/>
            <person name="Pati A."/>
            <person name="Chen A."/>
            <person name="Palaniappan K."/>
            <person name="Tapia R."/>
            <person name="Han C."/>
            <person name="Land M."/>
            <person name="Hauser L."/>
            <person name="Chang Y.J."/>
            <person name="Jeffries C.D."/>
            <person name="Brettin T."/>
            <person name="Yasawong M."/>
            <person name="Brambilla E.M."/>
            <person name="Rohde M."/>
            <person name="Sikorski J."/>
            <person name="Goker M."/>
            <person name="Detter J.C."/>
            <person name="Woyke T."/>
            <person name="Bristow J."/>
            <person name="Eisen J.A."/>
            <person name="Markowitz V."/>
            <person name="Hugenholtz P."/>
            <person name="Kyrpides N.C."/>
            <person name="Klenk H.P."/>
        </authorList>
    </citation>
    <scope>NUCLEOTIDE SEQUENCE [LARGE SCALE GENOMIC DNA]</scope>
    <source>
        <strain evidence="3">ATCC 8368 / DSM 20162 / CCUG 35730 / CIP 100753 / JCM 10117 / KCTC 9821 / NBRC 16120 / NCIMB 702349 / NCTC 13040</strain>
    </source>
</reference>
<keyword evidence="1" id="KW-1133">Transmembrane helix</keyword>
<organism evidence="2 3">
    <name type="scientific">Tsukamurella paurometabola (strain ATCC 8368 / DSM 20162 / CCUG 35730 / CIP 100753 / JCM 10117 / KCTC 9821 / NBRC 16120 / NCIMB 702349 / NCTC 13040)</name>
    <name type="common">Corynebacterium paurometabolum</name>
    <dbReference type="NCBI Taxonomy" id="521096"/>
    <lineage>
        <taxon>Bacteria</taxon>
        <taxon>Bacillati</taxon>
        <taxon>Actinomycetota</taxon>
        <taxon>Actinomycetes</taxon>
        <taxon>Mycobacteriales</taxon>
        <taxon>Tsukamurellaceae</taxon>
        <taxon>Tsukamurella</taxon>
    </lineage>
</organism>
<dbReference type="STRING" id="521096.Tpau_0307"/>
<name>D5URA0_TSUPD</name>
<dbReference type="AlphaFoldDB" id="D5URA0"/>
<reference evidence="3" key="1">
    <citation type="submission" date="2010-03" db="EMBL/GenBank/DDBJ databases">
        <title>The complete chromosome of Tsukamurella paurometabola DSM 20162.</title>
        <authorList>
            <consortium name="US DOE Joint Genome Institute (JGI-PGF)"/>
            <person name="Lucas S."/>
            <person name="Copeland A."/>
            <person name="Lapidus A."/>
            <person name="Glavina del Rio T."/>
            <person name="Dalin E."/>
            <person name="Tice H."/>
            <person name="Bruce D."/>
            <person name="Goodwin L."/>
            <person name="Pitluck S."/>
            <person name="Kyrpides N."/>
            <person name="Mavromatis K."/>
            <person name="Ivanova N."/>
            <person name="Mikhailova N."/>
            <person name="Munk A.C."/>
            <person name="Brettin T."/>
            <person name="Detter J.C."/>
            <person name="Tapia R."/>
            <person name="Han C."/>
            <person name="Larimer F."/>
            <person name="Land M."/>
            <person name="Hauser L."/>
            <person name="Markowitz V."/>
            <person name="Cheng J.-F."/>
            <person name="Hugenholtz P."/>
            <person name="Woyke T."/>
            <person name="Wu D."/>
            <person name="Jando M."/>
            <person name="Brambilla E."/>
            <person name="Klenk H.-P."/>
            <person name="Eisen J.A."/>
        </authorList>
    </citation>
    <scope>NUCLEOTIDE SEQUENCE [LARGE SCALE GENOMIC DNA]</scope>
    <source>
        <strain evidence="3">ATCC 8368 / DSM 20162 / CCUG 35730 / CIP 100753 / JCM 10117 / KCTC 9821 / NBRC 16120 / NCIMB 702349 / NCTC 13040</strain>
    </source>
</reference>
<dbReference type="EMBL" id="CP001966">
    <property type="protein sequence ID" value="ADG76953.1"/>
    <property type="molecule type" value="Genomic_DNA"/>
</dbReference>
<gene>
    <name evidence="2" type="ordered locus">Tpau_0307</name>
</gene>
<accession>D5URA0</accession>
<dbReference type="HOGENOM" id="CLU_792063_0_0_11"/>
<keyword evidence="3" id="KW-1185">Reference proteome</keyword>
<dbReference type="Gene3D" id="3.90.1720.10">
    <property type="entry name" value="endopeptidase domain like (from Nostoc punctiforme)"/>
    <property type="match status" value="1"/>
</dbReference>
<evidence type="ECO:0000313" key="2">
    <source>
        <dbReference type="EMBL" id="ADG76953.1"/>
    </source>
</evidence>
<keyword evidence="1" id="KW-0472">Membrane</keyword>
<evidence type="ECO:0000313" key="3">
    <source>
        <dbReference type="Proteomes" id="UP000001213"/>
    </source>
</evidence>